<dbReference type="GO" id="GO:0004519">
    <property type="term" value="F:endonuclease activity"/>
    <property type="evidence" value="ECO:0007669"/>
    <property type="project" value="UniProtKB-KW"/>
</dbReference>
<accession>A0A0S2FD00</accession>
<organism evidence="2 3">
    <name type="scientific">Lysobacter antibioticus</name>
    <dbReference type="NCBI Taxonomy" id="84531"/>
    <lineage>
        <taxon>Bacteria</taxon>
        <taxon>Pseudomonadati</taxon>
        <taxon>Pseudomonadota</taxon>
        <taxon>Gammaproteobacteria</taxon>
        <taxon>Lysobacterales</taxon>
        <taxon>Lysobacteraceae</taxon>
        <taxon>Lysobacter</taxon>
    </lineage>
</organism>
<dbReference type="GO" id="GO:0009307">
    <property type="term" value="P:DNA restriction-modification system"/>
    <property type="evidence" value="ECO:0007669"/>
    <property type="project" value="InterPro"/>
</dbReference>
<dbReference type="SUPFAM" id="SSF50969">
    <property type="entry name" value="YVTN repeat-like/Quinoprotein amine dehydrogenase"/>
    <property type="match status" value="1"/>
</dbReference>
<evidence type="ECO:0000313" key="2">
    <source>
        <dbReference type="EMBL" id="ALN81380.1"/>
    </source>
</evidence>
<dbReference type="Pfam" id="PF04471">
    <property type="entry name" value="Mrr_cat"/>
    <property type="match status" value="1"/>
</dbReference>
<dbReference type="InterPro" id="IPR011044">
    <property type="entry name" value="Quino_amine_DH_bsu"/>
</dbReference>
<dbReference type="EMBL" id="CP011129">
    <property type="protein sequence ID" value="ALN81380.1"/>
    <property type="molecule type" value="Genomic_DNA"/>
</dbReference>
<dbReference type="GO" id="GO:0003677">
    <property type="term" value="F:DNA binding"/>
    <property type="evidence" value="ECO:0007669"/>
    <property type="project" value="InterPro"/>
</dbReference>
<dbReference type="PANTHER" id="PTHR47197">
    <property type="entry name" value="PROTEIN NIRF"/>
    <property type="match status" value="1"/>
</dbReference>
<dbReference type="KEGG" id="lab:LA76x_3253"/>
<dbReference type="Gene3D" id="2.130.10.10">
    <property type="entry name" value="YVTN repeat-like/Quinoprotein amine dehydrogenase"/>
    <property type="match status" value="1"/>
</dbReference>
<dbReference type="InterPro" id="IPR011335">
    <property type="entry name" value="Restrct_endonuc-II-like"/>
</dbReference>
<dbReference type="SUPFAM" id="SSF52980">
    <property type="entry name" value="Restriction endonuclease-like"/>
    <property type="match status" value="1"/>
</dbReference>
<dbReference type="PATRIC" id="fig|84531.8.peg.3269"/>
<reference evidence="2 3" key="1">
    <citation type="journal article" date="2015" name="BMC Genomics">
        <title>Comparative genomics and metabolic profiling of the genus Lysobacter.</title>
        <authorList>
            <person name="de Bruijn I."/>
            <person name="Cheng X."/>
            <person name="de Jager V."/>
            <person name="Exposito R.G."/>
            <person name="Watrous J."/>
            <person name="Patel N."/>
            <person name="Postma J."/>
            <person name="Dorrestein P.C."/>
            <person name="Kobayashi D."/>
            <person name="Raaijmakers J.M."/>
        </authorList>
    </citation>
    <scope>NUCLEOTIDE SEQUENCE [LARGE SCALE GENOMIC DNA]</scope>
    <source>
        <strain evidence="2 3">76</strain>
    </source>
</reference>
<evidence type="ECO:0000259" key="1">
    <source>
        <dbReference type="Pfam" id="PF04471"/>
    </source>
</evidence>
<dbReference type="InterPro" id="IPR007560">
    <property type="entry name" value="Restrct_endonuc_IV_Mrr"/>
</dbReference>
<keyword evidence="2" id="KW-0255">Endonuclease</keyword>
<dbReference type="RefSeq" id="WP_057918446.1">
    <property type="nucleotide sequence ID" value="NZ_CP011129.1"/>
</dbReference>
<dbReference type="AlphaFoldDB" id="A0A0S2FD00"/>
<gene>
    <name evidence="2" type="ORF">LA76x_3253</name>
</gene>
<name>A0A0S2FD00_LYSAN</name>
<sequence length="477" mass="52421">MSEPEWKRYQQATADVFRRLGCNAQEDLPVAGVRATHAVDVHATFLRAGILCTWIIECKLWKSRVTKEKVLALKSILEDVGADRGIIVSEMGFQSGAQDAARGTNITLVTSLQEFEHTALAATSEAPLALVSASDPIPFYRFPQHAPHELLLVGDTLITANWQDGSISLVDPAKKVITRTFELDKYEAVSPHDGARVIRTHLPGNLVLADGRLFLGQVFSDVVVVIDLATQAIIKRIPVPGGGEGEMAVSPDQKTVYFASNKTSHFFIIDSATYAFEAVPYPQGGRGCMSLLRHPTKPLLYIGISRGGRIAGRAYPHANCYVATYDLARRDYISTAQLAEVTNGQTDDATPACLTYDAIYERVYVGMFQSRRGICVLDPDTGAWRRDLRFERTSNNTTPFPWVDPLRQAIAGSLLLSLNRNNRELVSLDRESLEPKASVHLGEGRNGPGDLIVWEDFAVVSYPALQGLHFVPLSMLA</sequence>
<dbReference type="Gene3D" id="3.40.1350.10">
    <property type="match status" value="1"/>
</dbReference>
<dbReference type="Proteomes" id="UP000060787">
    <property type="component" value="Chromosome"/>
</dbReference>
<dbReference type="InterPro" id="IPR051200">
    <property type="entry name" value="Host-pathogen_enzymatic-act"/>
</dbReference>
<dbReference type="InterPro" id="IPR011856">
    <property type="entry name" value="tRNA_endonuc-like_dom_sf"/>
</dbReference>
<evidence type="ECO:0000313" key="3">
    <source>
        <dbReference type="Proteomes" id="UP000060787"/>
    </source>
</evidence>
<keyword evidence="2" id="KW-0540">Nuclease</keyword>
<keyword evidence="2" id="KW-0378">Hydrolase</keyword>
<dbReference type="InterPro" id="IPR015943">
    <property type="entry name" value="WD40/YVTN_repeat-like_dom_sf"/>
</dbReference>
<protein>
    <submittedName>
        <fullName evidence="2">Restriction endonuclease family protein</fullName>
    </submittedName>
</protein>
<proteinExistence type="predicted"/>
<dbReference type="PANTHER" id="PTHR47197:SF3">
    <property type="entry name" value="DIHYDRO-HEME D1 DEHYDROGENASE"/>
    <property type="match status" value="1"/>
</dbReference>
<keyword evidence="3" id="KW-1185">Reference proteome</keyword>
<feature type="domain" description="Restriction endonuclease type IV Mrr" evidence="1">
    <location>
        <begin position="5"/>
        <end position="110"/>
    </location>
</feature>